<feature type="domain" description="Aldehyde dehydrogenase" evidence="8">
    <location>
        <begin position="6"/>
        <end position="434"/>
    </location>
</feature>
<keyword evidence="10" id="KW-1185">Reference proteome</keyword>
<keyword evidence="3" id="KW-0520">NAD</keyword>
<feature type="active site" evidence="5">
    <location>
        <position position="250"/>
    </location>
</feature>
<evidence type="ECO:0000256" key="1">
    <source>
        <dbReference type="ARBA" id="ARBA00009986"/>
    </source>
</evidence>
<comment type="similarity">
    <text evidence="1 4 7">Belongs to the aldehyde dehydrogenase family.</text>
</comment>
<dbReference type="FunFam" id="3.40.605.10:FF:000004">
    <property type="entry name" value="Aldehyde dehydrogenase"/>
    <property type="match status" value="1"/>
</dbReference>
<evidence type="ECO:0000256" key="7">
    <source>
        <dbReference type="RuleBase" id="RU003345"/>
    </source>
</evidence>
<gene>
    <name evidence="9" type="ORF">Ami103574_10630</name>
</gene>
<reference evidence="9 10" key="1">
    <citation type="submission" date="2020-02" db="EMBL/GenBank/DDBJ databases">
        <authorList>
            <person name="Kim Y.B."/>
            <person name="Roh S.W."/>
        </authorList>
    </citation>
    <scope>NUCLEOTIDE SEQUENCE [LARGE SCALE GENOMIC DNA]</scope>
    <source>
        <strain evidence="9 10">DSM 103574</strain>
    </source>
</reference>
<dbReference type="PROSITE" id="PS00070">
    <property type="entry name" value="ALDEHYDE_DEHYDR_CYS"/>
    <property type="match status" value="1"/>
</dbReference>
<protein>
    <recommendedName>
        <fullName evidence="4">Aldehyde dehydrogenase</fullName>
    </recommendedName>
</protein>
<dbReference type="RefSeq" id="WP_163066988.1">
    <property type="nucleotide sequence ID" value="NZ_CP048649.1"/>
</dbReference>
<dbReference type="Gene3D" id="3.40.309.10">
    <property type="entry name" value="Aldehyde Dehydrogenase, Chain A, domain 2"/>
    <property type="match status" value="1"/>
</dbReference>
<keyword evidence="2 4" id="KW-0560">Oxidoreductase</keyword>
<dbReference type="InterPro" id="IPR012394">
    <property type="entry name" value="Aldehyde_DH_NAD(P)"/>
</dbReference>
<dbReference type="PIRSF" id="PIRSF036492">
    <property type="entry name" value="ALDH"/>
    <property type="match status" value="1"/>
</dbReference>
<evidence type="ECO:0000259" key="8">
    <source>
        <dbReference type="Pfam" id="PF00171"/>
    </source>
</evidence>
<dbReference type="EMBL" id="CP048649">
    <property type="protein sequence ID" value="QIB69748.1"/>
    <property type="molecule type" value="Genomic_DNA"/>
</dbReference>
<feature type="active site" evidence="5 6">
    <location>
        <position position="216"/>
    </location>
</feature>
<dbReference type="GO" id="GO:0004029">
    <property type="term" value="F:aldehyde dehydrogenase (NAD+) activity"/>
    <property type="evidence" value="ECO:0007669"/>
    <property type="project" value="TreeGrafter"/>
</dbReference>
<evidence type="ECO:0000313" key="9">
    <source>
        <dbReference type="EMBL" id="QIB69748.1"/>
    </source>
</evidence>
<dbReference type="GO" id="GO:0006081">
    <property type="term" value="P:aldehyde metabolic process"/>
    <property type="evidence" value="ECO:0007669"/>
    <property type="project" value="InterPro"/>
</dbReference>
<dbReference type="Pfam" id="PF00171">
    <property type="entry name" value="Aldedh"/>
    <property type="match status" value="1"/>
</dbReference>
<proteinExistence type="inferred from homology"/>
<dbReference type="Gene3D" id="3.40.605.10">
    <property type="entry name" value="Aldehyde Dehydrogenase, Chain A, domain 1"/>
    <property type="match status" value="1"/>
</dbReference>
<evidence type="ECO:0000256" key="4">
    <source>
        <dbReference type="PIRNR" id="PIRNR036492"/>
    </source>
</evidence>
<dbReference type="InterPro" id="IPR016163">
    <property type="entry name" value="Ald_DH_C"/>
</dbReference>
<dbReference type="CDD" id="cd07136">
    <property type="entry name" value="ALDH_YwdH-P39616"/>
    <property type="match status" value="1"/>
</dbReference>
<dbReference type="PANTHER" id="PTHR43570">
    <property type="entry name" value="ALDEHYDE DEHYDROGENASE"/>
    <property type="match status" value="1"/>
</dbReference>
<evidence type="ECO:0000256" key="6">
    <source>
        <dbReference type="PROSITE-ProRule" id="PRU10007"/>
    </source>
</evidence>
<dbReference type="SUPFAM" id="SSF53720">
    <property type="entry name" value="ALDH-like"/>
    <property type="match status" value="1"/>
</dbReference>
<dbReference type="PANTHER" id="PTHR43570:SF16">
    <property type="entry name" value="ALDEHYDE DEHYDROGENASE TYPE III, ISOFORM Q"/>
    <property type="match status" value="1"/>
</dbReference>
<dbReference type="KEGG" id="abut:Ami103574_10630"/>
<evidence type="ECO:0000313" key="10">
    <source>
        <dbReference type="Proteomes" id="UP000466848"/>
    </source>
</evidence>
<dbReference type="FunFam" id="3.40.309.10:FF:000003">
    <property type="entry name" value="Aldehyde dehydrogenase"/>
    <property type="match status" value="1"/>
</dbReference>
<dbReference type="AlphaFoldDB" id="A0A858BXB0"/>
<dbReference type="InterPro" id="IPR016160">
    <property type="entry name" value="Ald_DH_CS_CYS"/>
</dbReference>
<dbReference type="Proteomes" id="UP000466848">
    <property type="component" value="Chromosome"/>
</dbReference>
<evidence type="ECO:0000256" key="2">
    <source>
        <dbReference type="ARBA" id="ARBA00023002"/>
    </source>
</evidence>
<dbReference type="PROSITE" id="PS00687">
    <property type="entry name" value="ALDEHYDE_DEHYDR_GLU"/>
    <property type="match status" value="1"/>
</dbReference>
<dbReference type="InterPro" id="IPR016162">
    <property type="entry name" value="Ald_DH_N"/>
</dbReference>
<sequence length="465" mass="52198">MEREWTRTDVKGLLSRHRRYFDTKATRAVDFRLRQLKALKQGLKKHEEALCEALKNDLGKHSSESYMTEVGFLYASLSNAINHLKKWDRPQRKQTPLFLMPARSYAVREPYGTVLILGAYNYPVQLLLEPLIGAIAAGNTAVLKTSELAAHTAAALRQMIEDTFETDYVTCLEGGPETGDALVHSAFDYIFFTGSESVGRKVLQAAAENLVPVTLELGGKSPVIVDESANLKAAARRIVWGKLLNAGQTCVAPDYVLVHQSVEEKLLEQMKKAVRKYYGKNVEKSRDYGRIIDRRQFQRISKLIALEKDSLFFGGGSNPQTLYIEPTILRLAGWDHPVMEEEIFGPVLPVIAYGELEGAISRIQQRPKPLALYLFTRRKKVEKKVIKELSSGGACINDTILHLANHWLPFGGVGRSGMGSYHGQQSFHTFSHEKGVLKKPASLNNTLAYPPFTKGKLWLVKRFLR</sequence>
<evidence type="ECO:0000256" key="5">
    <source>
        <dbReference type="PIRSR" id="PIRSR036492-1"/>
    </source>
</evidence>
<evidence type="ECO:0000256" key="3">
    <source>
        <dbReference type="ARBA" id="ARBA00023027"/>
    </source>
</evidence>
<accession>A0A858BXB0</accession>
<dbReference type="GO" id="GO:0005737">
    <property type="term" value="C:cytoplasm"/>
    <property type="evidence" value="ECO:0007669"/>
    <property type="project" value="TreeGrafter"/>
</dbReference>
<organism evidence="9 10">
    <name type="scientific">Aminipila butyrica</name>
    <dbReference type="NCBI Taxonomy" id="433296"/>
    <lineage>
        <taxon>Bacteria</taxon>
        <taxon>Bacillati</taxon>
        <taxon>Bacillota</taxon>
        <taxon>Clostridia</taxon>
        <taxon>Peptostreptococcales</taxon>
        <taxon>Anaerovoracaceae</taxon>
        <taxon>Aminipila</taxon>
    </lineage>
</organism>
<name>A0A858BXB0_9FIRM</name>
<dbReference type="InterPro" id="IPR029510">
    <property type="entry name" value="Ald_DH_CS_GLU"/>
</dbReference>
<dbReference type="InterPro" id="IPR015590">
    <property type="entry name" value="Aldehyde_DH_dom"/>
</dbReference>
<dbReference type="InterPro" id="IPR016161">
    <property type="entry name" value="Ald_DH/histidinol_DH"/>
</dbReference>